<reference evidence="5" key="1">
    <citation type="journal article" date="2015" name="Proc. Natl. Acad. Sci. U.S.A.">
        <title>Bacterial clade with the ribosomal RNA operon on a small plasmid rather than the chromosome.</title>
        <authorList>
            <person name="Anda M."/>
            <person name="Ohtsubo Y."/>
            <person name="Okubo T."/>
            <person name="Sugawara M."/>
            <person name="Nagata Y."/>
            <person name="Tsuda M."/>
            <person name="Minamisawa K."/>
            <person name="Mitsui H."/>
        </authorList>
    </citation>
    <scope>NUCLEOTIDE SEQUENCE</scope>
    <source>
        <strain evidence="5">JCM 14755</strain>
    </source>
</reference>
<dbReference type="Gene3D" id="3.40.50.2300">
    <property type="match status" value="2"/>
</dbReference>
<sequence>MRGLETAAVTLQDVSLEAGVGASTVSRVVRKKGSVSPPTRDRVMAAIQKLGYVPNRLAGGLASAGSNLVGIVIPSLHNVVFPDLLQGVTRQLDQTGHQAVIAVTDYSKEREEALIASMLAWRPAALMVVGLDHTPGTRRMLAASHIRIAELLDLDGEGIDIVIGFSHAQAGRESARHLLSRGYRRIAFIGRDFANDTRSGKRCEGFRSVLRAEGLDFVAIEQLEGESSTEAGRAAAGRLIERHPSIDAFFCSNDDYAVGALFHCMAKGIAVPGRLGIMGCNGLDIGRSAPLPLTTLLTPRVEVGEMAARLVFAQGPAQRVAVGFTLVPGATA</sequence>
<organism evidence="5">
    <name type="scientific">Aureimonas frigidaquae</name>
    <dbReference type="NCBI Taxonomy" id="424757"/>
    <lineage>
        <taxon>Bacteria</taxon>
        <taxon>Pseudomonadati</taxon>
        <taxon>Pseudomonadota</taxon>
        <taxon>Alphaproteobacteria</taxon>
        <taxon>Hyphomicrobiales</taxon>
        <taxon>Aurantimonadaceae</taxon>
        <taxon>Aureimonas</taxon>
    </lineage>
</organism>
<dbReference type="AlphaFoldDB" id="A0A0P0YZS2"/>
<dbReference type="InterPro" id="IPR046335">
    <property type="entry name" value="LacI/GalR-like_sensor"/>
</dbReference>
<dbReference type="InterPro" id="IPR010982">
    <property type="entry name" value="Lambda_DNA-bd_dom_sf"/>
</dbReference>
<evidence type="ECO:0000256" key="2">
    <source>
        <dbReference type="ARBA" id="ARBA00023125"/>
    </source>
</evidence>
<name>A0A0P0YZS2_9HYPH</name>
<protein>
    <submittedName>
        <fullName evidence="5">Transcriptional regulator, LacI family</fullName>
    </submittedName>
</protein>
<dbReference type="Gene3D" id="1.10.260.40">
    <property type="entry name" value="lambda repressor-like DNA-binding domains"/>
    <property type="match status" value="1"/>
</dbReference>
<dbReference type="GO" id="GO:0003700">
    <property type="term" value="F:DNA-binding transcription factor activity"/>
    <property type="evidence" value="ECO:0007669"/>
    <property type="project" value="TreeGrafter"/>
</dbReference>
<evidence type="ECO:0000259" key="4">
    <source>
        <dbReference type="PROSITE" id="PS50932"/>
    </source>
</evidence>
<dbReference type="OrthoDB" id="7325800at2"/>
<feature type="domain" description="HTH lacI-type" evidence="4">
    <location>
        <begin position="9"/>
        <end position="63"/>
    </location>
</feature>
<dbReference type="GO" id="GO:0000976">
    <property type="term" value="F:transcription cis-regulatory region binding"/>
    <property type="evidence" value="ECO:0007669"/>
    <property type="project" value="TreeGrafter"/>
</dbReference>
<accession>A0A0P0YZS2</accession>
<proteinExistence type="predicted"/>
<dbReference type="PANTHER" id="PTHR30146">
    <property type="entry name" value="LACI-RELATED TRANSCRIPTIONAL REPRESSOR"/>
    <property type="match status" value="1"/>
</dbReference>
<dbReference type="InterPro" id="IPR000843">
    <property type="entry name" value="HTH_LacI"/>
</dbReference>
<dbReference type="CDD" id="cd01392">
    <property type="entry name" value="HTH_LacI"/>
    <property type="match status" value="1"/>
</dbReference>
<dbReference type="PANTHER" id="PTHR30146:SF33">
    <property type="entry name" value="TRANSCRIPTIONAL REGULATOR"/>
    <property type="match status" value="1"/>
</dbReference>
<dbReference type="SMART" id="SM00354">
    <property type="entry name" value="HTH_LACI"/>
    <property type="match status" value="1"/>
</dbReference>
<evidence type="ECO:0000256" key="1">
    <source>
        <dbReference type="ARBA" id="ARBA00023015"/>
    </source>
</evidence>
<keyword evidence="1" id="KW-0805">Transcription regulation</keyword>
<evidence type="ECO:0000313" key="5">
    <source>
        <dbReference type="EMBL" id="BAT27164.1"/>
    </source>
</evidence>
<keyword evidence="3" id="KW-0804">Transcription</keyword>
<dbReference type="Pfam" id="PF13377">
    <property type="entry name" value="Peripla_BP_3"/>
    <property type="match status" value="1"/>
</dbReference>
<evidence type="ECO:0000256" key="3">
    <source>
        <dbReference type="ARBA" id="ARBA00023163"/>
    </source>
</evidence>
<dbReference type="Pfam" id="PF00356">
    <property type="entry name" value="LacI"/>
    <property type="match status" value="1"/>
</dbReference>
<dbReference type="SUPFAM" id="SSF47413">
    <property type="entry name" value="lambda repressor-like DNA-binding domains"/>
    <property type="match status" value="1"/>
</dbReference>
<dbReference type="SUPFAM" id="SSF53822">
    <property type="entry name" value="Periplasmic binding protein-like I"/>
    <property type="match status" value="1"/>
</dbReference>
<dbReference type="PROSITE" id="PS50932">
    <property type="entry name" value="HTH_LACI_2"/>
    <property type="match status" value="1"/>
</dbReference>
<dbReference type="EMBL" id="LC066375">
    <property type="protein sequence ID" value="BAT27164.1"/>
    <property type="molecule type" value="Genomic_DNA"/>
</dbReference>
<keyword evidence="2" id="KW-0238">DNA-binding</keyword>
<dbReference type="CDD" id="cd01575">
    <property type="entry name" value="PBP1_GntR"/>
    <property type="match status" value="1"/>
</dbReference>
<dbReference type="InterPro" id="IPR028082">
    <property type="entry name" value="Peripla_BP_I"/>
</dbReference>